<keyword evidence="2" id="KW-0813">Transport</keyword>
<proteinExistence type="predicted"/>
<comment type="caution">
    <text evidence="7">The sequence shown here is derived from an EMBL/GenBank/DDBJ whole genome shotgun (WGS) entry which is preliminary data.</text>
</comment>
<keyword evidence="5 6" id="KW-0472">Membrane</keyword>
<evidence type="ECO:0000256" key="5">
    <source>
        <dbReference type="ARBA" id="ARBA00023136"/>
    </source>
</evidence>
<dbReference type="RefSeq" id="WP_264287818.1">
    <property type="nucleotide sequence ID" value="NZ_JAOZEV010000012.1"/>
</dbReference>
<name>A0A9X2ZPM1_9FLAO</name>
<dbReference type="GO" id="GO:0006835">
    <property type="term" value="P:dicarboxylic acid transport"/>
    <property type="evidence" value="ECO:0007669"/>
    <property type="project" value="TreeGrafter"/>
</dbReference>
<dbReference type="PANTHER" id="PTHR42865">
    <property type="entry name" value="PROTON/GLUTAMATE-ASPARTATE SYMPORTER"/>
    <property type="match status" value="1"/>
</dbReference>
<dbReference type="AlphaFoldDB" id="A0A9X2ZPM1"/>
<feature type="transmembrane region" description="Helical" evidence="6">
    <location>
        <begin position="58"/>
        <end position="75"/>
    </location>
</feature>
<feature type="transmembrane region" description="Helical" evidence="6">
    <location>
        <begin position="142"/>
        <end position="162"/>
    </location>
</feature>
<feature type="transmembrane region" description="Helical" evidence="6">
    <location>
        <begin position="20"/>
        <end position="38"/>
    </location>
</feature>
<dbReference type="Gene3D" id="1.10.3860.10">
    <property type="entry name" value="Sodium:dicarboxylate symporter"/>
    <property type="match status" value="1"/>
</dbReference>
<reference evidence="7" key="1">
    <citation type="submission" date="2022-10" db="EMBL/GenBank/DDBJ databases">
        <title>Two novel species of Flavobacterium.</title>
        <authorList>
            <person name="Liu Q."/>
            <person name="Xin Y.-H."/>
        </authorList>
    </citation>
    <scope>NUCLEOTIDE SEQUENCE</scope>
    <source>
        <strain evidence="7">LS1R47</strain>
    </source>
</reference>
<dbReference type="EMBL" id="JAOZEV010000012">
    <property type="protein sequence ID" value="MCV9933607.1"/>
    <property type="molecule type" value="Genomic_DNA"/>
</dbReference>
<keyword evidence="8" id="KW-1185">Reference proteome</keyword>
<evidence type="ECO:0000313" key="7">
    <source>
        <dbReference type="EMBL" id="MCV9933607.1"/>
    </source>
</evidence>
<feature type="transmembrane region" description="Helical" evidence="6">
    <location>
        <begin position="183"/>
        <end position="202"/>
    </location>
</feature>
<feature type="transmembrane region" description="Helical" evidence="6">
    <location>
        <begin position="87"/>
        <end position="109"/>
    </location>
</feature>
<sequence length="412" mass="45182">MENQQPINTSLSGKFVKNLASYVFVALLLGVVVGHYFPEKGIRLDFLGTSFLYLIEPFIQPVIFLTIVIGVSGVGNLKKVRSISFKAITYFIIITTLAILLGVASALFIEPGKIAKSRITTIDIPSKISNAEFNGDSFNFLILNRPLILLLLAILLGIALSFSRHRELLVIKLQKVSYFLYKILMYLFYLIPIAAFGGMAYAVSKFGIDSLLPLGKLLATTYITMAFFIFAVLGLIFRYYKISLWKFLIYIKEELLIVFGTSSSRTAFPLIVAKLEKAGCSKAVVGLCIPLGYSFNLAGASIFLPICTLFVAQLFDIPLSLEDIAAIILVIMITSKVASGVPGSGFIALTITFTTLHKFPVEALALLFSVDKFMNEARTITNFIGNAAGAVIISKLEKDFTPNPEVDLSITN</sequence>
<evidence type="ECO:0000256" key="1">
    <source>
        <dbReference type="ARBA" id="ARBA00004141"/>
    </source>
</evidence>
<accession>A0A9X2ZPM1</accession>
<evidence type="ECO:0000313" key="8">
    <source>
        <dbReference type="Proteomes" id="UP001151133"/>
    </source>
</evidence>
<keyword evidence="4 6" id="KW-1133">Transmembrane helix</keyword>
<evidence type="ECO:0000256" key="6">
    <source>
        <dbReference type="SAM" id="Phobius"/>
    </source>
</evidence>
<dbReference type="Pfam" id="PF00375">
    <property type="entry name" value="SDF"/>
    <property type="match status" value="1"/>
</dbReference>
<dbReference type="Proteomes" id="UP001151133">
    <property type="component" value="Unassembled WGS sequence"/>
</dbReference>
<dbReference type="InterPro" id="IPR001991">
    <property type="entry name" value="Na-dicarboxylate_symporter"/>
</dbReference>
<comment type="subcellular location">
    <subcellularLocation>
        <location evidence="1">Membrane</location>
        <topology evidence="1">Multi-pass membrane protein</topology>
    </subcellularLocation>
</comment>
<dbReference type="InterPro" id="IPR036458">
    <property type="entry name" value="Na:dicarbo_symporter_sf"/>
</dbReference>
<organism evidence="7 8">
    <name type="scientific">Flavobacterium frigoritolerans</name>
    <dbReference type="NCBI Taxonomy" id="2987686"/>
    <lineage>
        <taxon>Bacteria</taxon>
        <taxon>Pseudomonadati</taxon>
        <taxon>Bacteroidota</taxon>
        <taxon>Flavobacteriia</taxon>
        <taxon>Flavobacteriales</taxon>
        <taxon>Flavobacteriaceae</taxon>
        <taxon>Flavobacterium</taxon>
    </lineage>
</organism>
<protein>
    <submittedName>
        <fullName evidence="7">Cation:dicarboxylase symporter family transporter</fullName>
    </submittedName>
</protein>
<gene>
    <name evidence="7" type="ORF">OIU80_15080</name>
</gene>
<dbReference type="PANTHER" id="PTHR42865:SF1">
    <property type="entry name" value="AEROBIC C4-DICARBOXYLATE TRANSPORT PROTEIN"/>
    <property type="match status" value="1"/>
</dbReference>
<feature type="transmembrane region" description="Helical" evidence="6">
    <location>
        <begin position="284"/>
        <end position="312"/>
    </location>
</feature>
<dbReference type="GO" id="GO:0005886">
    <property type="term" value="C:plasma membrane"/>
    <property type="evidence" value="ECO:0007669"/>
    <property type="project" value="UniProtKB-SubCell"/>
</dbReference>
<dbReference type="GO" id="GO:0015293">
    <property type="term" value="F:symporter activity"/>
    <property type="evidence" value="ECO:0007669"/>
    <property type="project" value="UniProtKB-KW"/>
</dbReference>
<dbReference type="PRINTS" id="PR00173">
    <property type="entry name" value="EDTRNSPORT"/>
</dbReference>
<keyword evidence="3 6" id="KW-0812">Transmembrane</keyword>
<feature type="transmembrane region" description="Helical" evidence="6">
    <location>
        <begin position="222"/>
        <end position="240"/>
    </location>
</feature>
<evidence type="ECO:0000256" key="3">
    <source>
        <dbReference type="ARBA" id="ARBA00022692"/>
    </source>
</evidence>
<evidence type="ECO:0000256" key="4">
    <source>
        <dbReference type="ARBA" id="ARBA00022989"/>
    </source>
</evidence>
<evidence type="ECO:0000256" key="2">
    <source>
        <dbReference type="ARBA" id="ARBA00022448"/>
    </source>
</evidence>
<feature type="transmembrane region" description="Helical" evidence="6">
    <location>
        <begin position="324"/>
        <end position="349"/>
    </location>
</feature>
<dbReference type="SUPFAM" id="SSF118215">
    <property type="entry name" value="Proton glutamate symport protein"/>
    <property type="match status" value="1"/>
</dbReference>